<evidence type="ECO:0000259" key="2">
    <source>
        <dbReference type="PROSITE" id="PS50943"/>
    </source>
</evidence>
<comment type="caution">
    <text evidence="3">The sequence shown here is derived from an EMBL/GenBank/DDBJ whole genome shotgun (WGS) entry which is preliminary data.</text>
</comment>
<dbReference type="InterPro" id="IPR050807">
    <property type="entry name" value="TransReg_Diox_bact_type"/>
</dbReference>
<protein>
    <submittedName>
        <fullName evidence="3">Helix-turn-helix domain-containing protein</fullName>
    </submittedName>
</protein>
<dbReference type="SMART" id="SM00530">
    <property type="entry name" value="HTH_XRE"/>
    <property type="match status" value="1"/>
</dbReference>
<dbReference type="Gene3D" id="1.10.260.40">
    <property type="entry name" value="lambda repressor-like DNA-binding domains"/>
    <property type="match status" value="1"/>
</dbReference>
<dbReference type="PROSITE" id="PS50943">
    <property type="entry name" value="HTH_CROC1"/>
    <property type="match status" value="1"/>
</dbReference>
<keyword evidence="1" id="KW-0238">DNA-binding</keyword>
<dbReference type="Pfam" id="PF01381">
    <property type="entry name" value="HTH_3"/>
    <property type="match status" value="1"/>
</dbReference>
<evidence type="ECO:0000313" key="3">
    <source>
        <dbReference type="EMBL" id="MEQ2379913.1"/>
    </source>
</evidence>
<dbReference type="InterPro" id="IPR010982">
    <property type="entry name" value="Lambda_DNA-bd_dom_sf"/>
</dbReference>
<dbReference type="RefSeq" id="WP_349153672.1">
    <property type="nucleotide sequence ID" value="NZ_JBBMER010000005.1"/>
</dbReference>
<keyword evidence="4" id="KW-1185">Reference proteome</keyword>
<dbReference type="Proteomes" id="UP001442364">
    <property type="component" value="Unassembled WGS sequence"/>
</dbReference>
<evidence type="ECO:0000313" key="4">
    <source>
        <dbReference type="Proteomes" id="UP001442364"/>
    </source>
</evidence>
<dbReference type="EMBL" id="JBBMER010000005">
    <property type="protein sequence ID" value="MEQ2379913.1"/>
    <property type="molecule type" value="Genomic_DNA"/>
</dbReference>
<accession>A0ABV1BY67</accession>
<dbReference type="PANTHER" id="PTHR46797:SF1">
    <property type="entry name" value="METHYLPHOSPHONATE SYNTHASE"/>
    <property type="match status" value="1"/>
</dbReference>
<feature type="domain" description="HTH cro/C1-type" evidence="2">
    <location>
        <begin position="15"/>
        <end position="69"/>
    </location>
</feature>
<gene>
    <name evidence="3" type="ORF">WMO14_08480</name>
</gene>
<proteinExistence type="predicted"/>
<organism evidence="3 4">
    <name type="scientific">[Lactobacillus] rogosae</name>
    <dbReference type="NCBI Taxonomy" id="706562"/>
    <lineage>
        <taxon>Bacteria</taxon>
        <taxon>Bacillati</taxon>
        <taxon>Bacillota</taxon>
        <taxon>Clostridia</taxon>
        <taxon>Lachnospirales</taxon>
        <taxon>Lachnospiraceae</taxon>
        <taxon>Lachnospira</taxon>
    </lineage>
</organism>
<evidence type="ECO:0000256" key="1">
    <source>
        <dbReference type="ARBA" id="ARBA00023125"/>
    </source>
</evidence>
<dbReference type="PANTHER" id="PTHR46797">
    <property type="entry name" value="HTH-TYPE TRANSCRIPTIONAL REGULATOR"/>
    <property type="match status" value="1"/>
</dbReference>
<dbReference type="SUPFAM" id="SSF47413">
    <property type="entry name" value="lambda repressor-like DNA-binding domains"/>
    <property type="match status" value="1"/>
</dbReference>
<reference evidence="3 4" key="1">
    <citation type="submission" date="2024-03" db="EMBL/GenBank/DDBJ databases">
        <title>Human intestinal bacterial collection.</title>
        <authorList>
            <person name="Pauvert C."/>
            <person name="Hitch T.C.A."/>
            <person name="Clavel T."/>
        </authorList>
    </citation>
    <scope>NUCLEOTIDE SEQUENCE [LARGE SCALE GENOMIC DNA]</scope>
    <source>
        <strain evidence="3 4">CLA-AA-H255</strain>
    </source>
</reference>
<dbReference type="CDD" id="cd00093">
    <property type="entry name" value="HTH_XRE"/>
    <property type="match status" value="1"/>
</dbReference>
<name>A0ABV1BY67_9FIRM</name>
<sequence length="131" mass="15326">MENRGQIYEIIADNIRKERRRLGMTQAELAERADISLDTIKSVENGRRAMSLDTYLNIVNALESSPMVLMSQKHTQKHIERFAFMMNRRDESEIEFALHMVEQLLRGQDNRGGHKRTSRIIKEKCHERAGK</sequence>
<dbReference type="InterPro" id="IPR001387">
    <property type="entry name" value="Cro/C1-type_HTH"/>
</dbReference>